<name>A0A941GRJ9_9CHRO</name>
<dbReference type="Proteomes" id="UP000767446">
    <property type="component" value="Unassembled WGS sequence"/>
</dbReference>
<comment type="caution">
    <text evidence="2">The sequence shown here is derived from an EMBL/GenBank/DDBJ whole genome shotgun (WGS) entry which is preliminary data.</text>
</comment>
<evidence type="ECO:0000313" key="2">
    <source>
        <dbReference type="EMBL" id="MBR8829059.1"/>
    </source>
</evidence>
<dbReference type="InterPro" id="IPR014710">
    <property type="entry name" value="RmlC-like_jellyroll"/>
</dbReference>
<feature type="domain" description="Cupin type-2" evidence="1">
    <location>
        <begin position="42"/>
        <end position="101"/>
    </location>
</feature>
<dbReference type="EMBL" id="JADQBC010000104">
    <property type="protein sequence ID" value="MBR8829059.1"/>
    <property type="molecule type" value="Genomic_DNA"/>
</dbReference>
<proteinExistence type="predicted"/>
<gene>
    <name evidence="2" type="ORF">DSM107014_14365</name>
</gene>
<organism evidence="2 3">
    <name type="scientific">Gomphosphaeria aponina SAG 52.96 = DSM 107014</name>
    <dbReference type="NCBI Taxonomy" id="1521640"/>
    <lineage>
        <taxon>Bacteria</taxon>
        <taxon>Bacillati</taxon>
        <taxon>Cyanobacteriota</taxon>
        <taxon>Cyanophyceae</taxon>
        <taxon>Oscillatoriophycideae</taxon>
        <taxon>Chroococcales</taxon>
        <taxon>Gomphosphaeriaceae</taxon>
        <taxon>Gomphosphaeria</taxon>
    </lineage>
</organism>
<evidence type="ECO:0000313" key="3">
    <source>
        <dbReference type="Proteomes" id="UP000767446"/>
    </source>
</evidence>
<protein>
    <submittedName>
        <fullName evidence="2">Cupin domain-containing protein</fullName>
    </submittedName>
</protein>
<dbReference type="Gene3D" id="2.60.120.10">
    <property type="entry name" value="Jelly Rolls"/>
    <property type="match status" value="1"/>
</dbReference>
<dbReference type="InterPro" id="IPR013096">
    <property type="entry name" value="Cupin_2"/>
</dbReference>
<accession>A0A941GRJ9</accession>
<dbReference type="Pfam" id="PF07883">
    <property type="entry name" value="Cupin_2"/>
    <property type="match status" value="1"/>
</dbReference>
<reference evidence="2" key="1">
    <citation type="submission" date="2021-02" db="EMBL/GenBank/DDBJ databases">
        <title>Metagenome analyses of Stigonema ocellatum DSM 106950, Chlorogloea purpurea SAG 13.99 and Gomphosphaeria aponina DSM 107014.</title>
        <authorList>
            <person name="Marter P."/>
            <person name="Huang S."/>
        </authorList>
    </citation>
    <scope>NUCLEOTIDE SEQUENCE</scope>
    <source>
        <strain evidence="2">JP213</strain>
    </source>
</reference>
<sequence>MANIFDLPSQLPPGELFETLVASKNVLIERIISTGQTTPPGEWYNQERAEWVMVLQGEAELSYLDGSRIKLQAGDYVFIPAHQKHRVEYTSSNPPCIWLAIHGQMS</sequence>
<dbReference type="AlphaFoldDB" id="A0A941GRJ9"/>
<dbReference type="SUPFAM" id="SSF51182">
    <property type="entry name" value="RmlC-like cupins"/>
    <property type="match status" value="1"/>
</dbReference>
<dbReference type="InterPro" id="IPR011051">
    <property type="entry name" value="RmlC_Cupin_sf"/>
</dbReference>
<dbReference type="CDD" id="cd06981">
    <property type="entry name" value="cupin_reut_a1446"/>
    <property type="match status" value="1"/>
</dbReference>
<evidence type="ECO:0000259" key="1">
    <source>
        <dbReference type="Pfam" id="PF07883"/>
    </source>
</evidence>